<feature type="compositionally biased region" description="Basic and acidic residues" evidence="1">
    <location>
        <begin position="401"/>
        <end position="430"/>
    </location>
</feature>
<evidence type="ECO:0000313" key="3">
    <source>
        <dbReference type="Proteomes" id="UP000078560"/>
    </source>
</evidence>
<sequence length="499" mass="57653">LKHKRKRQLLQNVAEGTEPNRIVQNITKNSKSKQNCESLRDPAEYQVDIWRFKKYVSIFPYTKTFRGITILGIKQALQISSDLSQKLIHYYFEKRKGELYATYLVEGYKDNGTEYICAVLHEKDLLKMHKEGNYTIKIYSVQSKKNRTDLSILWKQEINQIDKLHEKKGSKSQVIVPKFPDIVIDGIKVKIDKVDSDSDADSECDTPKANSEEGDDDKEVFIKKLRNREDNEDRDDESDSSKKTRVKEIHIKKDRSDSENINLYIKKEISSDERDSRSQSKDQDSVHKNINTPNKDDKKCKTVISRIVKNSDLKPDSNDTNENISKSKKRKTNSNNSPTKVKRENDDDADSVCIEVSSPVKKEKKKGSEKGSNKKGQAKTASNEEDTKRDTGKRKTTSSKKITETKLKQSKMERESNDNKYDSNDSEHKDVGVRVVKRVKLRKGTDMYYENGYLVTVDKEIPITEEIIRPVINEPKEDTKKKSPFDNKKKKVLQQTLLT</sequence>
<dbReference type="AlphaFoldDB" id="A0A1A8VUN7"/>
<reference evidence="3" key="1">
    <citation type="submission" date="2016-05" db="EMBL/GenBank/DDBJ databases">
        <authorList>
            <person name="Naeem Raeece"/>
        </authorList>
    </citation>
    <scope>NUCLEOTIDE SEQUENCE [LARGE SCALE GENOMIC DNA]</scope>
</reference>
<organism evidence="2 3">
    <name type="scientific">Plasmodium ovale curtisi</name>
    <dbReference type="NCBI Taxonomy" id="864141"/>
    <lineage>
        <taxon>Eukaryota</taxon>
        <taxon>Sar</taxon>
        <taxon>Alveolata</taxon>
        <taxon>Apicomplexa</taxon>
        <taxon>Aconoidasida</taxon>
        <taxon>Haemosporida</taxon>
        <taxon>Plasmodiidae</taxon>
        <taxon>Plasmodium</taxon>
        <taxon>Plasmodium (Plasmodium)</taxon>
    </lineage>
</organism>
<feature type="non-terminal residue" evidence="2">
    <location>
        <position position="1"/>
    </location>
</feature>
<feature type="region of interest" description="Disordered" evidence="1">
    <location>
        <begin position="267"/>
        <end position="430"/>
    </location>
</feature>
<feature type="compositionally biased region" description="Basic and acidic residues" evidence="1">
    <location>
        <begin position="267"/>
        <end position="287"/>
    </location>
</feature>
<dbReference type="Proteomes" id="UP000078560">
    <property type="component" value="Unassembled WGS sequence"/>
</dbReference>
<name>A0A1A8VUN7_PLAOA</name>
<feature type="compositionally biased region" description="Basic and acidic residues" evidence="1">
    <location>
        <begin position="473"/>
        <end position="487"/>
    </location>
</feature>
<feature type="region of interest" description="Disordered" evidence="1">
    <location>
        <begin position="196"/>
        <end position="251"/>
    </location>
</feature>
<feature type="compositionally biased region" description="Basic and acidic residues" evidence="1">
    <location>
        <begin position="219"/>
        <end position="231"/>
    </location>
</feature>
<gene>
    <name evidence="2" type="ORF">POVCU2_0024910</name>
</gene>
<proteinExistence type="predicted"/>
<dbReference type="EMBL" id="FLQU01000344">
    <property type="protein sequence ID" value="SBS84196.1"/>
    <property type="molecule type" value="Genomic_DNA"/>
</dbReference>
<evidence type="ECO:0000313" key="2">
    <source>
        <dbReference type="EMBL" id="SBS84196.1"/>
    </source>
</evidence>
<feature type="compositionally biased region" description="Basic and acidic residues" evidence="1">
    <location>
        <begin position="239"/>
        <end position="251"/>
    </location>
</feature>
<evidence type="ECO:0000256" key="1">
    <source>
        <dbReference type="SAM" id="MobiDB-lite"/>
    </source>
</evidence>
<accession>A0A1A8VUN7</accession>
<protein>
    <submittedName>
        <fullName evidence="2">Uncharacterized protein</fullName>
    </submittedName>
</protein>
<feature type="region of interest" description="Disordered" evidence="1">
    <location>
        <begin position="473"/>
        <end position="499"/>
    </location>
</feature>